<dbReference type="PROSITE" id="PS00606">
    <property type="entry name" value="KS3_1"/>
    <property type="match status" value="1"/>
</dbReference>
<keyword evidence="3 4" id="KW-0808">Transferase</keyword>
<evidence type="ECO:0000313" key="6">
    <source>
        <dbReference type="EMBL" id="RKG88156.1"/>
    </source>
</evidence>
<comment type="similarity">
    <text evidence="4">Belongs to the thiolase-like superfamily. Beta-ketoacyl-ACP synthases family.</text>
</comment>
<dbReference type="GO" id="GO:0071770">
    <property type="term" value="P:DIM/DIP cell wall layer assembly"/>
    <property type="evidence" value="ECO:0007669"/>
    <property type="project" value="TreeGrafter"/>
</dbReference>
<proteinExistence type="inferred from homology"/>
<keyword evidence="7" id="KW-1185">Reference proteome</keyword>
<dbReference type="EMBL" id="RAVZ01000086">
    <property type="protein sequence ID" value="RKG88156.1"/>
    <property type="molecule type" value="Genomic_DNA"/>
</dbReference>
<comment type="caution">
    <text evidence="6">The sequence shown here is derived from an EMBL/GenBank/DDBJ whole genome shotgun (WGS) entry which is preliminary data.</text>
</comment>
<dbReference type="CDD" id="cd00833">
    <property type="entry name" value="PKS"/>
    <property type="match status" value="2"/>
</dbReference>
<evidence type="ECO:0000256" key="4">
    <source>
        <dbReference type="RuleBase" id="RU003694"/>
    </source>
</evidence>
<dbReference type="Proteomes" id="UP000268094">
    <property type="component" value="Unassembled WGS sequence"/>
</dbReference>
<dbReference type="RefSeq" id="WP_120541288.1">
    <property type="nucleotide sequence ID" value="NZ_RAVZ01000086.1"/>
</dbReference>
<reference evidence="7" key="1">
    <citation type="submission" date="2018-09" db="EMBL/GenBank/DDBJ databases">
        <authorList>
            <person name="Livingstone P.G."/>
            <person name="Whitworth D.E."/>
        </authorList>
    </citation>
    <scope>NUCLEOTIDE SEQUENCE [LARGE SCALE GENOMIC DNA]</scope>
    <source>
        <strain evidence="7">CA054A</strain>
    </source>
</reference>
<dbReference type="InterPro" id="IPR018201">
    <property type="entry name" value="Ketoacyl_synth_AS"/>
</dbReference>
<dbReference type="InterPro" id="IPR020841">
    <property type="entry name" value="PKS_Beta-ketoAc_synthase_dom"/>
</dbReference>
<evidence type="ECO:0000256" key="3">
    <source>
        <dbReference type="ARBA" id="ARBA00022679"/>
    </source>
</evidence>
<keyword evidence="2" id="KW-0597">Phosphoprotein</keyword>
<dbReference type="PROSITE" id="PS52004">
    <property type="entry name" value="KS3_2"/>
    <property type="match status" value="2"/>
</dbReference>
<dbReference type="SUPFAM" id="SSF53901">
    <property type="entry name" value="Thiolase-like"/>
    <property type="match status" value="3"/>
</dbReference>
<dbReference type="Pfam" id="PF00109">
    <property type="entry name" value="ketoacyl-synt"/>
    <property type="match status" value="2"/>
</dbReference>
<dbReference type="GO" id="GO:0005886">
    <property type="term" value="C:plasma membrane"/>
    <property type="evidence" value="ECO:0007669"/>
    <property type="project" value="TreeGrafter"/>
</dbReference>
<dbReference type="Pfam" id="PF02801">
    <property type="entry name" value="Ketoacyl-synt_C"/>
    <property type="match status" value="2"/>
</dbReference>
<dbReference type="PANTHER" id="PTHR43775:SF37">
    <property type="entry name" value="SI:DKEY-61P9.11"/>
    <property type="match status" value="1"/>
</dbReference>
<name>A0A3A8J033_9BACT</name>
<dbReference type="InterPro" id="IPR050091">
    <property type="entry name" value="PKS_NRPS_Biosynth_Enz"/>
</dbReference>
<sequence>MGSVRQEPVAIIGMGCILPDAHDVPTFFRNLQSGHVSVRELKEPRWDWSRYGSADPEAVDRTYSRLGAPAGELKLDWKRFRLPPIETRLLHTMELMLLEAAHQAMTGAGYTPERPFPRERVAVIAGSSGMGRKSNQCFNFKWRLPELLDTARRSPALQQLSTGQAEQVLDTVRKEFIQRYIDQSDDWAFWGFVSPVLGRICGFFGLQGPHFCVDAHAASGLAALETGVQGLMSGEWDMALVGAASPALSLMESVLHSKLRRLSTRGVFPLDARADGTALGEGAVMLLIKRLEDAERDDDTIHAVLRGVAGVNQGSGPVMTATHAPVHQRAASEALQRAGVAQDAIAYLETGATGVTDWDAHLIEGLGGAYQGARQVSLGAVAESVGDLQAASSFAAMLKVIHSLRTREMLPQRTFQTRHPGLPLEGTPFRINEARTWPEHAPRLAAIHAAGFGGIAYHAVLEEYVPKAARPTVAVTARAPRREPEPIAIVGMACRYAGADDPQALWERALQGLSAVEAFPEERWPVSLYRQTGEVAFRNRESFFKVYAPKAALVKSRPFPYRDFGLPPSAVAQMDHTHLWCLEVAREAVRDAGYGASRALPSERTAVIVAVSPGNHRETVIEARLAYPEFADVYRRSLLDAGVPSEQVERFIEEAREAFQRTSPPSTSETLPGILTSAPATRLARALDARGPAFTVESACASSLNAVSLSMQGLRDGRWDVAVTGGAWSQITVPFCVSMCYAGVISPTGQPRPFSRDADGFVHGEGCGLLVLKRLSDARRDGDRIHALIRGAGGSSDGFSRSLFASQEQGQELAIRRALADGGLLPSSIQYIEAHGSGMPEGDIPEAGALLKVYGRKDGPASVGVLKPIIGHSYVASGTAGLIRTVLALRHQTLPPSLTQGPLNPRVPWDGQLAFPSQAKAWAVQGVPRRAAVNSYGLGGINYHAVLEEYVE</sequence>
<evidence type="ECO:0000256" key="2">
    <source>
        <dbReference type="ARBA" id="ARBA00022553"/>
    </source>
</evidence>
<evidence type="ECO:0000313" key="7">
    <source>
        <dbReference type="Proteomes" id="UP000268094"/>
    </source>
</evidence>
<dbReference type="Gene3D" id="3.40.47.10">
    <property type="match status" value="2"/>
</dbReference>
<dbReference type="InterPro" id="IPR014031">
    <property type="entry name" value="Ketoacyl_synth_C"/>
</dbReference>
<keyword evidence="1" id="KW-0596">Phosphopantetheine</keyword>
<evidence type="ECO:0000259" key="5">
    <source>
        <dbReference type="PROSITE" id="PS52004"/>
    </source>
</evidence>
<dbReference type="GO" id="GO:0005737">
    <property type="term" value="C:cytoplasm"/>
    <property type="evidence" value="ECO:0007669"/>
    <property type="project" value="TreeGrafter"/>
</dbReference>
<organism evidence="6 7">
    <name type="scientific">Corallococcus terminator</name>
    <dbReference type="NCBI Taxonomy" id="2316733"/>
    <lineage>
        <taxon>Bacteria</taxon>
        <taxon>Pseudomonadati</taxon>
        <taxon>Myxococcota</taxon>
        <taxon>Myxococcia</taxon>
        <taxon>Myxococcales</taxon>
        <taxon>Cystobacterineae</taxon>
        <taxon>Myxococcaceae</taxon>
        <taxon>Corallococcus</taxon>
    </lineage>
</organism>
<dbReference type="GO" id="GO:0004312">
    <property type="term" value="F:fatty acid synthase activity"/>
    <property type="evidence" value="ECO:0007669"/>
    <property type="project" value="TreeGrafter"/>
</dbReference>
<dbReference type="InterPro" id="IPR014030">
    <property type="entry name" value="Ketoacyl_synth_N"/>
</dbReference>
<dbReference type="InterPro" id="IPR016039">
    <property type="entry name" value="Thiolase-like"/>
</dbReference>
<gene>
    <name evidence="6" type="ORF">D7V88_14765</name>
</gene>
<dbReference type="AlphaFoldDB" id="A0A3A8J033"/>
<feature type="domain" description="Ketosynthase family 3 (KS3)" evidence="5">
    <location>
        <begin position="484"/>
        <end position="949"/>
    </location>
</feature>
<dbReference type="GO" id="GO:0004315">
    <property type="term" value="F:3-oxoacyl-[acyl-carrier-protein] synthase activity"/>
    <property type="evidence" value="ECO:0007669"/>
    <property type="project" value="InterPro"/>
</dbReference>
<accession>A0A3A8J033</accession>
<dbReference type="GO" id="GO:0006633">
    <property type="term" value="P:fatty acid biosynthetic process"/>
    <property type="evidence" value="ECO:0007669"/>
    <property type="project" value="InterPro"/>
</dbReference>
<feature type="domain" description="Ketosynthase family 3 (KS3)" evidence="5">
    <location>
        <begin position="6"/>
        <end position="463"/>
    </location>
</feature>
<dbReference type="PANTHER" id="PTHR43775">
    <property type="entry name" value="FATTY ACID SYNTHASE"/>
    <property type="match status" value="1"/>
</dbReference>
<dbReference type="OrthoDB" id="9778690at2"/>
<protein>
    <submittedName>
        <fullName evidence="6">Polyketide synthase</fullName>
    </submittedName>
</protein>
<evidence type="ECO:0000256" key="1">
    <source>
        <dbReference type="ARBA" id="ARBA00022450"/>
    </source>
</evidence>
<dbReference type="SMART" id="SM00825">
    <property type="entry name" value="PKS_KS"/>
    <property type="match status" value="2"/>
</dbReference>